<dbReference type="PANTHER" id="PTHR10491:SF4">
    <property type="entry name" value="METHIONINE ADENOSYLTRANSFERASE 2 SUBUNIT BETA"/>
    <property type="match status" value="1"/>
</dbReference>
<keyword evidence="6" id="KW-0521">NADP</keyword>
<evidence type="ECO:0000256" key="3">
    <source>
        <dbReference type="ARBA" id="ARBA00012929"/>
    </source>
</evidence>
<dbReference type="NCBIfam" id="TIGR01214">
    <property type="entry name" value="rmlD"/>
    <property type="match status" value="1"/>
</dbReference>
<dbReference type="Gene3D" id="3.90.25.10">
    <property type="entry name" value="UDP-galactose 4-epimerase, domain 1"/>
    <property type="match status" value="1"/>
</dbReference>
<dbReference type="CDD" id="cd05254">
    <property type="entry name" value="dTDP_HR_like_SDR_e"/>
    <property type="match status" value="1"/>
</dbReference>
<dbReference type="GO" id="GO:0008831">
    <property type="term" value="F:dTDP-4-dehydrorhamnose reductase activity"/>
    <property type="evidence" value="ECO:0007669"/>
    <property type="project" value="UniProtKB-EC"/>
</dbReference>
<dbReference type="GO" id="GO:0005829">
    <property type="term" value="C:cytosol"/>
    <property type="evidence" value="ECO:0007669"/>
    <property type="project" value="TreeGrafter"/>
</dbReference>
<comment type="function">
    <text evidence="6">Catalyzes the reduction of dTDP-6-deoxy-L-lyxo-4-hexulose to yield dTDP-L-rhamnose.</text>
</comment>
<dbReference type="HOGENOM" id="CLU_045518_1_0_4"/>
<evidence type="ECO:0000256" key="6">
    <source>
        <dbReference type="RuleBase" id="RU364082"/>
    </source>
</evidence>
<evidence type="ECO:0000256" key="2">
    <source>
        <dbReference type="ARBA" id="ARBA00010944"/>
    </source>
</evidence>
<accession>M1LTL6</accession>
<dbReference type="EMBL" id="CP003804">
    <property type="protein sequence ID" value="AGF47446.1"/>
    <property type="molecule type" value="Genomic_DNA"/>
</dbReference>
<name>M1LTL6_9PROT</name>
<dbReference type="SUPFAM" id="SSF51735">
    <property type="entry name" value="NAD(P)-binding Rossmann-fold domains"/>
    <property type="match status" value="1"/>
</dbReference>
<dbReference type="InterPro" id="IPR036291">
    <property type="entry name" value="NAD(P)-bd_dom_sf"/>
</dbReference>
<dbReference type="KEGG" id="kct:CDEE_0380"/>
<evidence type="ECO:0000256" key="4">
    <source>
        <dbReference type="ARBA" id="ARBA00017099"/>
    </source>
</evidence>
<evidence type="ECO:0000259" key="7">
    <source>
        <dbReference type="Pfam" id="PF04321"/>
    </source>
</evidence>
<keyword evidence="6 8" id="KW-0560">Oxidoreductase</keyword>
<dbReference type="AlphaFoldDB" id="M1LTL6"/>
<organism evidence="8 9">
    <name type="scientific">Candidatus Kinetoplastidibacterium crithidiae TCC036E</name>
    <dbReference type="NCBI Taxonomy" id="1208918"/>
    <lineage>
        <taxon>Bacteria</taxon>
        <taxon>Pseudomonadati</taxon>
        <taxon>Pseudomonadota</taxon>
        <taxon>Betaproteobacteria</taxon>
        <taxon>Candidatus Kinetoplastidibacterium</taxon>
    </lineage>
</organism>
<comment type="catalytic activity">
    <reaction evidence="5 6">
        <text>dTDP-beta-L-rhamnose + NADP(+) = dTDP-4-dehydro-beta-L-rhamnose + NADPH + H(+)</text>
        <dbReference type="Rhea" id="RHEA:21796"/>
        <dbReference type="ChEBI" id="CHEBI:15378"/>
        <dbReference type="ChEBI" id="CHEBI:57510"/>
        <dbReference type="ChEBI" id="CHEBI:57783"/>
        <dbReference type="ChEBI" id="CHEBI:58349"/>
        <dbReference type="ChEBI" id="CHEBI:62830"/>
        <dbReference type="EC" id="1.1.1.133"/>
    </reaction>
</comment>
<dbReference type="STRING" id="1208918.CDEE_0380"/>
<dbReference type="Gene3D" id="3.40.50.720">
    <property type="entry name" value="NAD(P)-binding Rossmann-like Domain"/>
    <property type="match status" value="1"/>
</dbReference>
<dbReference type="EC" id="1.1.1.133" evidence="3 6"/>
<protein>
    <recommendedName>
        <fullName evidence="4 6">dTDP-4-dehydrorhamnose reductase</fullName>
        <ecNumber evidence="3 6">1.1.1.133</ecNumber>
    </recommendedName>
</protein>
<sequence>MKIILIGSKGQLGAELYTKFIKIDNIELICWDRNDIDFIYTEAIYYKLLTIYPDIVINAVAYTDVEKAEHNIELTYKINYESIKSIVRYIKDTKSLLVHFSSDYVFDGKNSKRYKESDYTNPLNIYGHSKLAADLYILNSSCNSLIFRTSWIFSAKSRNFLKKILELSKIKETINVVDDQYGSPLSAKAIAEITVNAIMKLYKKNGVDIYNVSINNIITRYDLASLFLKKIRKKSFNIKCNKIISIKSEFYNGAIRPKYSCLLGNKKLINYPATYLYLILVWMKLLRK</sequence>
<dbReference type="InterPro" id="IPR029903">
    <property type="entry name" value="RmlD-like-bd"/>
</dbReference>
<evidence type="ECO:0000313" key="8">
    <source>
        <dbReference type="EMBL" id="AGF47446.1"/>
    </source>
</evidence>
<dbReference type="GO" id="GO:0019305">
    <property type="term" value="P:dTDP-rhamnose biosynthetic process"/>
    <property type="evidence" value="ECO:0007669"/>
    <property type="project" value="UniProtKB-UniPathway"/>
</dbReference>
<evidence type="ECO:0000313" key="9">
    <source>
        <dbReference type="Proteomes" id="UP000011686"/>
    </source>
</evidence>
<dbReference type="RefSeq" id="WP_015389060.1">
    <property type="nucleotide sequence ID" value="NC_020283.1"/>
</dbReference>
<comment type="similarity">
    <text evidence="2 6">Belongs to the dTDP-4-dehydrorhamnose reductase family.</text>
</comment>
<dbReference type="eggNOG" id="COG1091">
    <property type="taxonomic scope" value="Bacteria"/>
</dbReference>
<gene>
    <name evidence="8" type="ORF">CDEE_0380</name>
</gene>
<comment type="cofactor">
    <cofactor evidence="6">
        <name>Mg(2+)</name>
        <dbReference type="ChEBI" id="CHEBI:18420"/>
    </cofactor>
    <text evidence="6">Binds 1 Mg(2+) ion per monomer.</text>
</comment>
<dbReference type="PANTHER" id="PTHR10491">
    <property type="entry name" value="DTDP-4-DEHYDRORHAMNOSE REDUCTASE"/>
    <property type="match status" value="1"/>
</dbReference>
<keyword evidence="9" id="KW-1185">Reference proteome</keyword>
<dbReference type="Pfam" id="PF04321">
    <property type="entry name" value="RmlD_sub_bind"/>
    <property type="match status" value="1"/>
</dbReference>
<reference evidence="8 9" key="1">
    <citation type="journal article" date="2013" name="Genome Biol. Evol.">
        <title>Genome evolution and phylogenomic analysis of candidatus kinetoplastibacterium, the betaproteobacterial endosymbionts of strigomonas and angomonas.</title>
        <authorList>
            <person name="Alves J.M."/>
            <person name="Serrano M.G."/>
            <person name="Maia da Silva F."/>
            <person name="Voegtly L.J."/>
            <person name="Matveyev A.V."/>
            <person name="Teixeira M.M."/>
            <person name="Camargo E.P."/>
            <person name="Buck G.A."/>
        </authorList>
    </citation>
    <scope>NUCLEOTIDE SEQUENCE [LARGE SCALE GENOMIC DNA]</scope>
    <source>
        <strain evidence="8 9">TCC036E</strain>
    </source>
</reference>
<proteinExistence type="inferred from homology"/>
<dbReference type="UniPathway" id="UPA00124"/>
<comment type="pathway">
    <text evidence="1 6">Carbohydrate biosynthesis; dTDP-L-rhamnose biosynthesis.</text>
</comment>
<dbReference type="InterPro" id="IPR005913">
    <property type="entry name" value="dTDP_dehydrorham_reduct"/>
</dbReference>
<evidence type="ECO:0000256" key="1">
    <source>
        <dbReference type="ARBA" id="ARBA00004781"/>
    </source>
</evidence>
<evidence type="ECO:0000256" key="5">
    <source>
        <dbReference type="ARBA" id="ARBA00048200"/>
    </source>
</evidence>
<dbReference type="PATRIC" id="fig|1208918.3.peg.141"/>
<dbReference type="Proteomes" id="UP000011686">
    <property type="component" value="Chromosome"/>
</dbReference>
<feature type="domain" description="RmlD-like substrate binding" evidence="7">
    <location>
        <begin position="1"/>
        <end position="266"/>
    </location>
</feature>